<feature type="transmembrane region" description="Helical" evidence="1">
    <location>
        <begin position="102"/>
        <end position="124"/>
    </location>
</feature>
<proteinExistence type="predicted"/>
<sequence>MPSIEPRLLPVAIVLLLVPVSAGCLYYAVYKDAMARGANAIGWGAAVFLLPPIGGPAYAVYRRRLPDRTDPPGRTERVLGAVGIGGITAVLFSTSITPPDPYSTAPVALLLFVVLVPLAAIVCYDVDPRTFGHSES</sequence>
<keyword evidence="1" id="KW-1133">Transmembrane helix</keyword>
<name>D2RVD0_HALTV</name>
<dbReference type="OrthoDB" id="197233at2157"/>
<feature type="transmembrane region" description="Helical" evidence="1">
    <location>
        <begin position="78"/>
        <end position="96"/>
    </location>
</feature>
<keyword evidence="3" id="KW-1185">Reference proteome</keyword>
<dbReference type="STRING" id="543526.Htur_2453"/>
<organism evidence="2 3">
    <name type="scientific">Haloterrigena turkmenica (strain ATCC 51198 / DSM 5511 / JCM 9101 / NCIMB 13204 / VKM B-1734 / 4k)</name>
    <name type="common">Halococcus turkmenicus</name>
    <dbReference type="NCBI Taxonomy" id="543526"/>
    <lineage>
        <taxon>Archaea</taxon>
        <taxon>Methanobacteriati</taxon>
        <taxon>Methanobacteriota</taxon>
        <taxon>Stenosarchaea group</taxon>
        <taxon>Halobacteria</taxon>
        <taxon>Halobacteriales</taxon>
        <taxon>Natrialbaceae</taxon>
        <taxon>Haloterrigena</taxon>
    </lineage>
</organism>
<accession>D2RVD0</accession>
<feature type="transmembrane region" description="Helical" evidence="1">
    <location>
        <begin position="38"/>
        <end position="58"/>
    </location>
</feature>
<dbReference type="AlphaFoldDB" id="D2RVD0"/>
<dbReference type="HOGENOM" id="CLU_155009_0_0_2"/>
<evidence type="ECO:0000256" key="1">
    <source>
        <dbReference type="SAM" id="Phobius"/>
    </source>
</evidence>
<keyword evidence="1" id="KW-0472">Membrane</keyword>
<evidence type="ECO:0000313" key="2">
    <source>
        <dbReference type="EMBL" id="ADB61331.1"/>
    </source>
</evidence>
<dbReference type="EMBL" id="CP001860">
    <property type="protein sequence ID" value="ADB61331.1"/>
    <property type="molecule type" value="Genomic_DNA"/>
</dbReference>
<evidence type="ECO:0000313" key="3">
    <source>
        <dbReference type="Proteomes" id="UP000001903"/>
    </source>
</evidence>
<gene>
    <name evidence="2" type="ordered locus">Htur_2453</name>
</gene>
<dbReference type="Proteomes" id="UP000001903">
    <property type="component" value="Chromosome"/>
</dbReference>
<dbReference type="eggNOG" id="arCOG10179">
    <property type="taxonomic scope" value="Archaea"/>
</dbReference>
<dbReference type="GeneID" id="8743061"/>
<dbReference type="RefSeq" id="WP_012943613.1">
    <property type="nucleotide sequence ID" value="NC_013743.1"/>
</dbReference>
<protein>
    <submittedName>
        <fullName evidence="2">Uncharacterized protein</fullName>
    </submittedName>
</protein>
<keyword evidence="1" id="KW-0812">Transmembrane</keyword>
<dbReference type="PROSITE" id="PS51257">
    <property type="entry name" value="PROKAR_LIPOPROTEIN"/>
    <property type="match status" value="1"/>
</dbReference>
<dbReference type="KEGG" id="htu:Htur_2453"/>
<reference evidence="2 3" key="1">
    <citation type="journal article" date="2010" name="Stand. Genomic Sci.">
        <title>Complete genome sequence of Haloterrigena turkmenica type strain (4k).</title>
        <authorList>
            <person name="Saunders E."/>
            <person name="Tindall B.J."/>
            <person name="Fahnrich R."/>
            <person name="Lapidus A."/>
            <person name="Copeland A."/>
            <person name="Del Rio T.G."/>
            <person name="Lucas S."/>
            <person name="Chen F."/>
            <person name="Tice H."/>
            <person name="Cheng J.F."/>
            <person name="Han C."/>
            <person name="Detter J.C."/>
            <person name="Bruce D."/>
            <person name="Goodwin L."/>
            <person name="Chain P."/>
            <person name="Pitluck S."/>
            <person name="Pati A."/>
            <person name="Ivanova N."/>
            <person name="Mavromatis K."/>
            <person name="Chen A."/>
            <person name="Palaniappan K."/>
            <person name="Land M."/>
            <person name="Hauser L."/>
            <person name="Chang Y.J."/>
            <person name="Jeffries C.D."/>
            <person name="Brettin T."/>
            <person name="Rohde M."/>
            <person name="Goker M."/>
            <person name="Bristow J."/>
            <person name="Eisen J.A."/>
            <person name="Markowitz V."/>
            <person name="Hugenholtz P."/>
            <person name="Klenk H.P."/>
            <person name="Kyrpides N.C."/>
        </authorList>
    </citation>
    <scope>NUCLEOTIDE SEQUENCE [LARGE SCALE GENOMIC DNA]</scope>
    <source>
        <strain evidence="3">ATCC 51198 / DSM 5511 / JCM 9101 / NCIMB 13204 / VKM B-1734 / 4k</strain>
    </source>
</reference>